<comment type="caution">
    <text evidence="1">The sequence shown here is derived from an EMBL/GenBank/DDBJ whole genome shotgun (WGS) entry which is preliminary data.</text>
</comment>
<gene>
    <name evidence="1" type="ORF">EA58_11385</name>
</gene>
<dbReference type="InterPro" id="IPR025284">
    <property type="entry name" value="DUF4144"/>
</dbReference>
<dbReference type="EMBL" id="JMIB01000021">
    <property type="protein sequence ID" value="KDM91618.1"/>
    <property type="molecule type" value="Genomic_DNA"/>
</dbReference>
<dbReference type="RefSeq" id="WP_036752364.1">
    <property type="nucleotide sequence ID" value="NZ_JAGSGC010000006.1"/>
</dbReference>
<dbReference type="Proteomes" id="UP000027192">
    <property type="component" value="Unassembled WGS sequence"/>
</dbReference>
<organism evidence="1 2">
    <name type="scientific">Photobacterium galatheae</name>
    <dbReference type="NCBI Taxonomy" id="1654360"/>
    <lineage>
        <taxon>Bacteria</taxon>
        <taxon>Pseudomonadati</taxon>
        <taxon>Pseudomonadota</taxon>
        <taxon>Gammaproteobacteria</taxon>
        <taxon>Vibrionales</taxon>
        <taxon>Vibrionaceae</taxon>
        <taxon>Photobacterium</taxon>
    </lineage>
</organism>
<sequence length="115" mass="13114">MVVWPAILKYDGDPELFYLPDQQSWEEDEDLHVLGFQPRDQLIDSQGQVFELHWRKGDLVALMKTPRLIPLIEISEMIQFHQSCQGACCAAKVSFRSVAEAIRAVGEAFLINPVE</sequence>
<reference evidence="1 2" key="1">
    <citation type="submission" date="2014-04" db="EMBL/GenBank/DDBJ databases">
        <title>Draft genome sequence of Photobacterium halotolerans S2753: a solonamide, ngercheumicin and holomycin producer.</title>
        <authorList>
            <person name="Machado H.R."/>
            <person name="Gram L."/>
        </authorList>
    </citation>
    <scope>NUCLEOTIDE SEQUENCE [LARGE SCALE GENOMIC DNA]</scope>
    <source>
        <strain evidence="1 2">S2753</strain>
    </source>
</reference>
<protein>
    <submittedName>
        <fullName evidence="1">Uncharacterized protein</fullName>
    </submittedName>
</protein>
<dbReference type="Gene3D" id="1.10.8.650">
    <property type="entry name" value="Uncharacterised protein PF13642 yp_926445, C-terminal domain"/>
    <property type="match status" value="1"/>
</dbReference>
<dbReference type="AlphaFoldDB" id="A0A066RW66"/>
<dbReference type="OrthoDB" id="5771593at2"/>
<keyword evidence="2" id="KW-1185">Reference proteome</keyword>
<evidence type="ECO:0000313" key="1">
    <source>
        <dbReference type="EMBL" id="KDM91618.1"/>
    </source>
</evidence>
<dbReference type="Gene3D" id="2.40.10.320">
    <property type="entry name" value="Uncharacterised protein PF13642 yp_926445, N-terminal domain"/>
    <property type="match status" value="1"/>
</dbReference>
<dbReference type="Pfam" id="PF13642">
    <property type="entry name" value="DUF4144"/>
    <property type="match status" value="1"/>
</dbReference>
<accession>A0A066RW66</accession>
<evidence type="ECO:0000313" key="2">
    <source>
        <dbReference type="Proteomes" id="UP000027192"/>
    </source>
</evidence>
<proteinExistence type="predicted"/>
<name>A0A066RW66_9GAMM</name>